<dbReference type="Gene3D" id="1.10.287.1080">
    <property type="entry name" value="MazG-like"/>
    <property type="match status" value="1"/>
</dbReference>
<protein>
    <submittedName>
        <fullName evidence="1">NTP-PPase-like protein</fullName>
    </submittedName>
</protein>
<proteinExistence type="predicted"/>
<name>A0A8S5QZP8_9CAUD</name>
<dbReference type="SUPFAM" id="SSF101386">
    <property type="entry name" value="all-alpha NTP pyrophosphatases"/>
    <property type="match status" value="1"/>
</dbReference>
<dbReference type="EMBL" id="BK015772">
    <property type="protein sequence ID" value="DAE24297.1"/>
    <property type="molecule type" value="Genomic_DNA"/>
</dbReference>
<reference evidence="1" key="1">
    <citation type="journal article" date="2021" name="Proc. Natl. Acad. Sci. U.S.A.">
        <title>A Catalog of Tens of Thousands of Viruses from Human Metagenomes Reveals Hidden Associations with Chronic Diseases.</title>
        <authorList>
            <person name="Tisza M.J."/>
            <person name="Buck C.B."/>
        </authorList>
    </citation>
    <scope>NUCLEOTIDE SEQUENCE</scope>
    <source>
        <strain evidence="1">Cttnq1</strain>
    </source>
</reference>
<dbReference type="SUPFAM" id="SSF159006">
    <property type="entry name" value="YopX-like"/>
    <property type="match status" value="1"/>
</dbReference>
<organism evidence="1">
    <name type="scientific">Siphoviridae sp. cttnq1</name>
    <dbReference type="NCBI Taxonomy" id="2826495"/>
    <lineage>
        <taxon>Viruses</taxon>
        <taxon>Duplodnaviria</taxon>
        <taxon>Heunggongvirae</taxon>
        <taxon>Uroviricota</taxon>
        <taxon>Caudoviricetes</taxon>
    </lineage>
</organism>
<sequence>MNWSTERGIDKCSSKKQLYKIVEEVGELTSAYLKNDLDKFMDAIGDVFIAITIFCQQESLKVMEFYYPAEYCADFNQALNRISPFEPKTLKESAIIGNRFENPELLEEKE</sequence>
<accession>A0A8S5QZP8</accession>
<evidence type="ECO:0000313" key="1">
    <source>
        <dbReference type="EMBL" id="DAE24297.1"/>
    </source>
</evidence>